<evidence type="ECO:0000313" key="2">
    <source>
        <dbReference type="EMBL" id="ROP33734.1"/>
    </source>
</evidence>
<keyword evidence="1" id="KW-0472">Membrane</keyword>
<organism evidence="2 3">
    <name type="scientific">Couchioplanes caeruleus</name>
    <dbReference type="NCBI Taxonomy" id="56438"/>
    <lineage>
        <taxon>Bacteria</taxon>
        <taxon>Bacillati</taxon>
        <taxon>Actinomycetota</taxon>
        <taxon>Actinomycetes</taxon>
        <taxon>Micromonosporales</taxon>
        <taxon>Micromonosporaceae</taxon>
        <taxon>Couchioplanes</taxon>
    </lineage>
</organism>
<dbReference type="EMBL" id="RJKL01000001">
    <property type="protein sequence ID" value="ROP33734.1"/>
    <property type="molecule type" value="Genomic_DNA"/>
</dbReference>
<dbReference type="RefSeq" id="WP_394328306.1">
    <property type="nucleotide sequence ID" value="NZ_RJKL01000001.1"/>
</dbReference>
<evidence type="ECO:0000313" key="3">
    <source>
        <dbReference type="Proteomes" id="UP000271683"/>
    </source>
</evidence>
<protein>
    <submittedName>
        <fullName evidence="2">Uncharacterized protein</fullName>
    </submittedName>
</protein>
<gene>
    <name evidence="2" type="ORF">EDD30_6770</name>
</gene>
<dbReference type="Pfam" id="PF21833">
    <property type="entry name" value="DUF6893"/>
    <property type="match status" value="1"/>
</dbReference>
<sequence>MEVLGNIAAALTSAVAMFATVVPVRSMPDTRRHLEIRSM</sequence>
<dbReference type="Proteomes" id="UP000271683">
    <property type="component" value="Unassembled WGS sequence"/>
</dbReference>
<proteinExistence type="predicted"/>
<keyword evidence="1" id="KW-0812">Transmembrane</keyword>
<evidence type="ECO:0000256" key="1">
    <source>
        <dbReference type="SAM" id="Phobius"/>
    </source>
</evidence>
<dbReference type="AlphaFoldDB" id="A0A3N1GU54"/>
<comment type="caution">
    <text evidence="2">The sequence shown here is derived from an EMBL/GenBank/DDBJ whole genome shotgun (WGS) entry which is preliminary data.</text>
</comment>
<name>A0A3N1GU54_9ACTN</name>
<keyword evidence="1" id="KW-1133">Transmembrane helix</keyword>
<accession>A0A3N1GU54</accession>
<feature type="transmembrane region" description="Helical" evidence="1">
    <location>
        <begin position="6"/>
        <end position="24"/>
    </location>
</feature>
<reference evidence="2 3" key="1">
    <citation type="submission" date="2018-11" db="EMBL/GenBank/DDBJ databases">
        <title>Sequencing the genomes of 1000 actinobacteria strains.</title>
        <authorList>
            <person name="Klenk H.-P."/>
        </authorList>
    </citation>
    <scope>NUCLEOTIDE SEQUENCE [LARGE SCALE GENOMIC DNA]</scope>
    <source>
        <strain evidence="2 3">DSM 43634</strain>
    </source>
</reference>
<dbReference type="InterPro" id="IPR054188">
    <property type="entry name" value="DUF6893"/>
</dbReference>